<organism evidence="2 3">
    <name type="scientific">Portunus trituberculatus</name>
    <name type="common">Swimming crab</name>
    <name type="synonym">Neptunus trituberculatus</name>
    <dbReference type="NCBI Taxonomy" id="210409"/>
    <lineage>
        <taxon>Eukaryota</taxon>
        <taxon>Metazoa</taxon>
        <taxon>Ecdysozoa</taxon>
        <taxon>Arthropoda</taxon>
        <taxon>Crustacea</taxon>
        <taxon>Multicrustacea</taxon>
        <taxon>Malacostraca</taxon>
        <taxon>Eumalacostraca</taxon>
        <taxon>Eucarida</taxon>
        <taxon>Decapoda</taxon>
        <taxon>Pleocyemata</taxon>
        <taxon>Brachyura</taxon>
        <taxon>Eubrachyura</taxon>
        <taxon>Portunoidea</taxon>
        <taxon>Portunidae</taxon>
        <taxon>Portuninae</taxon>
        <taxon>Portunus</taxon>
    </lineage>
</organism>
<evidence type="ECO:0000256" key="1">
    <source>
        <dbReference type="SAM" id="MobiDB-lite"/>
    </source>
</evidence>
<gene>
    <name evidence="2" type="ORF">E2C01_063818</name>
</gene>
<reference evidence="2 3" key="1">
    <citation type="submission" date="2019-05" db="EMBL/GenBank/DDBJ databases">
        <title>Another draft genome of Portunus trituberculatus and its Hox gene families provides insights of decapod evolution.</title>
        <authorList>
            <person name="Jeong J.-H."/>
            <person name="Song I."/>
            <person name="Kim S."/>
            <person name="Choi T."/>
            <person name="Kim D."/>
            <person name="Ryu S."/>
            <person name="Kim W."/>
        </authorList>
    </citation>
    <scope>NUCLEOTIDE SEQUENCE [LARGE SCALE GENOMIC DNA]</scope>
    <source>
        <tissue evidence="2">Muscle</tissue>
    </source>
</reference>
<dbReference type="AlphaFoldDB" id="A0A5B7HLK5"/>
<dbReference type="Proteomes" id="UP000324222">
    <property type="component" value="Unassembled WGS sequence"/>
</dbReference>
<protein>
    <submittedName>
        <fullName evidence="2">Uncharacterized protein</fullName>
    </submittedName>
</protein>
<dbReference type="OrthoDB" id="425611at2759"/>
<feature type="compositionally biased region" description="Polar residues" evidence="1">
    <location>
        <begin position="45"/>
        <end position="62"/>
    </location>
</feature>
<accession>A0A5B7HLK5</accession>
<evidence type="ECO:0000313" key="2">
    <source>
        <dbReference type="EMBL" id="MPC69588.1"/>
    </source>
</evidence>
<keyword evidence="3" id="KW-1185">Reference proteome</keyword>
<evidence type="ECO:0000313" key="3">
    <source>
        <dbReference type="Proteomes" id="UP000324222"/>
    </source>
</evidence>
<sequence>MEVVGGGGWWSAGEVDNVTVLAAQHDDPAGALESADLSWAEGYNDSLSTAPTPLGNTSSSSRDTQRKIEYCTEWSGATLTLFQVSD</sequence>
<name>A0A5B7HLK5_PORTR</name>
<feature type="region of interest" description="Disordered" evidence="1">
    <location>
        <begin position="43"/>
        <end position="65"/>
    </location>
</feature>
<dbReference type="EMBL" id="VSRR010029678">
    <property type="protein sequence ID" value="MPC69588.1"/>
    <property type="molecule type" value="Genomic_DNA"/>
</dbReference>
<proteinExistence type="predicted"/>
<comment type="caution">
    <text evidence="2">The sequence shown here is derived from an EMBL/GenBank/DDBJ whole genome shotgun (WGS) entry which is preliminary data.</text>
</comment>